<protein>
    <submittedName>
        <fullName evidence="2">Uncharacterized protein</fullName>
    </submittedName>
</protein>
<feature type="region of interest" description="Disordered" evidence="1">
    <location>
        <begin position="1"/>
        <end position="38"/>
    </location>
</feature>
<evidence type="ECO:0000256" key="1">
    <source>
        <dbReference type="SAM" id="MobiDB-lite"/>
    </source>
</evidence>
<gene>
    <name evidence="2" type="ORF">M422DRAFT_267602</name>
</gene>
<reference evidence="2 3" key="1">
    <citation type="submission" date="2014-06" db="EMBL/GenBank/DDBJ databases">
        <title>Evolutionary Origins and Diversification of the Mycorrhizal Mutualists.</title>
        <authorList>
            <consortium name="DOE Joint Genome Institute"/>
            <consortium name="Mycorrhizal Genomics Consortium"/>
            <person name="Kohler A."/>
            <person name="Kuo A."/>
            <person name="Nagy L.G."/>
            <person name="Floudas D."/>
            <person name="Copeland A."/>
            <person name="Barry K.W."/>
            <person name="Cichocki N."/>
            <person name="Veneault-Fourrey C."/>
            <person name="LaButti K."/>
            <person name="Lindquist E.A."/>
            <person name="Lipzen A."/>
            <person name="Lundell T."/>
            <person name="Morin E."/>
            <person name="Murat C."/>
            <person name="Riley R."/>
            <person name="Ohm R."/>
            <person name="Sun H."/>
            <person name="Tunlid A."/>
            <person name="Henrissat B."/>
            <person name="Grigoriev I.V."/>
            <person name="Hibbett D.S."/>
            <person name="Martin F."/>
        </authorList>
    </citation>
    <scope>NUCLEOTIDE SEQUENCE [LARGE SCALE GENOMIC DNA]</scope>
    <source>
        <strain evidence="2 3">SS14</strain>
    </source>
</reference>
<dbReference type="Proteomes" id="UP000054279">
    <property type="component" value="Unassembled WGS sequence"/>
</dbReference>
<evidence type="ECO:0000313" key="3">
    <source>
        <dbReference type="Proteomes" id="UP000054279"/>
    </source>
</evidence>
<dbReference type="AlphaFoldDB" id="A0A0C9U8I7"/>
<evidence type="ECO:0000313" key="2">
    <source>
        <dbReference type="EMBL" id="KIJ30769.1"/>
    </source>
</evidence>
<dbReference type="HOGENOM" id="CLU_2672697_0_0_1"/>
<sequence length="75" mass="8379">MSAEPTCEPCEKPGPYGPREQKQKKKDQPKSSAQPGRQKQCVNLTLYGWMSVFQFMDAHPLKQAVMPAPDPFEGA</sequence>
<organism evidence="2 3">
    <name type="scientific">Sphaerobolus stellatus (strain SS14)</name>
    <dbReference type="NCBI Taxonomy" id="990650"/>
    <lineage>
        <taxon>Eukaryota</taxon>
        <taxon>Fungi</taxon>
        <taxon>Dikarya</taxon>
        <taxon>Basidiomycota</taxon>
        <taxon>Agaricomycotina</taxon>
        <taxon>Agaricomycetes</taxon>
        <taxon>Phallomycetidae</taxon>
        <taxon>Geastrales</taxon>
        <taxon>Sphaerobolaceae</taxon>
        <taxon>Sphaerobolus</taxon>
    </lineage>
</organism>
<dbReference type="EMBL" id="KN837254">
    <property type="protein sequence ID" value="KIJ30769.1"/>
    <property type="molecule type" value="Genomic_DNA"/>
</dbReference>
<proteinExistence type="predicted"/>
<keyword evidence="3" id="KW-1185">Reference proteome</keyword>
<accession>A0A0C9U8I7</accession>
<name>A0A0C9U8I7_SPHS4</name>